<keyword evidence="2" id="KW-0472">Membrane</keyword>
<evidence type="ECO:0000313" key="3">
    <source>
        <dbReference type="EMBL" id="AYV57689.1"/>
    </source>
</evidence>
<evidence type="ECO:0000256" key="1">
    <source>
        <dbReference type="SAM" id="Coils"/>
    </source>
</evidence>
<gene>
    <name evidence="3" type="ORF">EFP84_18775</name>
</gene>
<dbReference type="RefSeq" id="WP_123180413.1">
    <property type="nucleotide sequence ID" value="NZ_CP033615.1"/>
</dbReference>
<keyword evidence="2" id="KW-1133">Transmembrane helix</keyword>
<dbReference type="KEGG" id="lkm:EFP84_18775"/>
<evidence type="ECO:0000256" key="2">
    <source>
        <dbReference type="SAM" id="Phobius"/>
    </source>
</evidence>
<evidence type="ECO:0000313" key="4">
    <source>
        <dbReference type="Proteomes" id="UP000276407"/>
    </source>
</evidence>
<feature type="coiled-coil region" evidence="1">
    <location>
        <begin position="242"/>
        <end position="304"/>
    </location>
</feature>
<feature type="transmembrane region" description="Helical" evidence="2">
    <location>
        <begin position="325"/>
        <end position="346"/>
    </location>
</feature>
<proteinExistence type="predicted"/>
<accession>A0AAD0UUG9</accession>
<protein>
    <submittedName>
        <fullName evidence="3">Uncharacterized protein</fullName>
    </submittedName>
</protein>
<keyword evidence="1" id="KW-0175">Coiled coil</keyword>
<dbReference type="AlphaFoldDB" id="A0AAD0UUG9"/>
<sequence>MDDLVYQQYIESFDKIPKITLKNIEASMLDLSKSEYLELVNREEDGIELKIDSNGVAIKLKQAAFIDNINIIIPESENSKELTVSFRPLYGYNGLSEAKYLHEEKSEIISYSISTLVNEIIIKHKKWLFLLDGNQPVRKIILKGILASDLSNLSAAIKQCLNFQDGFLSSIEKEKSELAKKNAEVSKREVEFKEKQDKFNVEIAAKEAEFINQKAAVDSQISAKQAEVNILNDQLTKITKSSEDLKLNVTNLNKQVDEARNALKEAKDKENLSVAEHKKKLLEIQELERTISRNKEELIRLSQDKSLFTEDIKGHFQEGFKQIRLYTVIIFLPIISAIVMGVGIYLNSDKVTNLLIEHPDIGIFRILASRMPYTTISLALIAFFSTITSIFIKRMIEIHKSRLRFSEIGILTKDASDSFISGQNLTDSQKQEFRLGMRMKMLREYISGKFDLQSKDEDLLSFLSIKKKLKTPTQDSSEG</sequence>
<organism evidence="3 4">
    <name type="scientific">Leptospira kmetyi</name>
    <dbReference type="NCBI Taxonomy" id="408139"/>
    <lineage>
        <taxon>Bacteria</taxon>
        <taxon>Pseudomonadati</taxon>
        <taxon>Spirochaetota</taxon>
        <taxon>Spirochaetia</taxon>
        <taxon>Leptospirales</taxon>
        <taxon>Leptospiraceae</taxon>
        <taxon>Leptospira</taxon>
    </lineage>
</organism>
<dbReference type="Proteomes" id="UP000276407">
    <property type="component" value="Chromosome 2"/>
</dbReference>
<keyword evidence="2" id="KW-0812">Transmembrane</keyword>
<feature type="transmembrane region" description="Helical" evidence="2">
    <location>
        <begin position="373"/>
        <end position="392"/>
    </location>
</feature>
<name>A0AAD0UUG9_9LEPT</name>
<dbReference type="EMBL" id="CP033615">
    <property type="protein sequence ID" value="AYV57689.1"/>
    <property type="molecule type" value="Genomic_DNA"/>
</dbReference>
<reference evidence="3 4" key="1">
    <citation type="submission" date="2018-11" db="EMBL/GenBank/DDBJ databases">
        <title>Complete genome sequence of Leptospira kmetyi isolate LS 001/16 from soil sample associated with a leptospirosis patient in Kelantan.</title>
        <authorList>
            <person name="Muhammad Yusoff F."/>
            <person name="Muhammad Yusoff S."/>
            <person name="Ahmad M.N."/>
            <person name="Yusof N.Y."/>
            <person name="Aziah I."/>
        </authorList>
    </citation>
    <scope>NUCLEOTIDE SEQUENCE [LARGE SCALE GENOMIC DNA]</scope>
    <source>
        <strain evidence="3 4">LS 001/16</strain>
    </source>
</reference>